<dbReference type="EMBL" id="CAGKOT010000030">
    <property type="protein sequence ID" value="CAB5372094.1"/>
    <property type="molecule type" value="Genomic_DNA"/>
</dbReference>
<dbReference type="Gene3D" id="3.30.710.10">
    <property type="entry name" value="Potassium Channel Kv1.1, Chain A"/>
    <property type="match status" value="1"/>
</dbReference>
<protein>
    <recommendedName>
        <fullName evidence="1">BTB domain-containing protein</fullName>
    </recommendedName>
</protein>
<dbReference type="InterPro" id="IPR000210">
    <property type="entry name" value="BTB/POZ_dom"/>
</dbReference>
<dbReference type="SUPFAM" id="SSF54695">
    <property type="entry name" value="POZ domain"/>
    <property type="match status" value="1"/>
</dbReference>
<dbReference type="Proteomes" id="UP000232722">
    <property type="component" value="Unassembled WGS sequence"/>
</dbReference>
<proteinExistence type="predicted"/>
<dbReference type="OrthoDB" id="10025005at2759"/>
<organism evidence="5 8">
    <name type="scientific">Rhizophagus irregularis</name>
    <dbReference type="NCBI Taxonomy" id="588596"/>
    <lineage>
        <taxon>Eukaryota</taxon>
        <taxon>Fungi</taxon>
        <taxon>Fungi incertae sedis</taxon>
        <taxon>Mucoromycota</taxon>
        <taxon>Glomeromycotina</taxon>
        <taxon>Glomeromycetes</taxon>
        <taxon>Glomerales</taxon>
        <taxon>Glomeraceae</taxon>
        <taxon>Rhizophagus</taxon>
    </lineage>
</organism>
<evidence type="ECO:0000313" key="3">
    <source>
        <dbReference type="EMBL" id="PKC15732.1"/>
    </source>
</evidence>
<dbReference type="SMART" id="SM00225">
    <property type="entry name" value="BTB"/>
    <property type="match status" value="1"/>
</dbReference>
<dbReference type="GO" id="GO:0051260">
    <property type="term" value="P:protein homooligomerization"/>
    <property type="evidence" value="ECO:0007669"/>
    <property type="project" value="InterPro"/>
</dbReference>
<evidence type="ECO:0000313" key="7">
    <source>
        <dbReference type="Proteomes" id="UP000232722"/>
    </source>
</evidence>
<reference evidence="2" key="5">
    <citation type="submission" date="2020-05" db="EMBL/GenBank/DDBJ databases">
        <authorList>
            <person name="Rincon C."/>
            <person name="Sanders R I."/>
            <person name="Robbins C."/>
            <person name="Chaturvedi A."/>
        </authorList>
    </citation>
    <scope>NUCLEOTIDE SEQUENCE</scope>
    <source>
        <strain evidence="2">CHB12</strain>
    </source>
</reference>
<name>A0A2I1GRK7_9GLOM</name>
<dbReference type="Proteomes" id="UP000232688">
    <property type="component" value="Unassembled WGS sequence"/>
</dbReference>
<evidence type="ECO:0000313" key="6">
    <source>
        <dbReference type="Proteomes" id="UP000232688"/>
    </source>
</evidence>
<reference evidence="4 6" key="4">
    <citation type="submission" date="2017-10" db="EMBL/GenBank/DDBJ databases">
        <title>Genome analyses suggest a sexual origin of heterokaryosis in a supposedly ancient asexual fungus.</title>
        <authorList>
            <person name="Corradi N."/>
            <person name="Sedzielewska K."/>
            <person name="Noel J."/>
            <person name="Charron P."/>
            <person name="Farinelli L."/>
            <person name="Marton T."/>
            <person name="Kruger M."/>
            <person name="Pelin A."/>
            <person name="Brachmann A."/>
            <person name="Corradi N."/>
        </authorList>
    </citation>
    <scope>NUCLEOTIDE SEQUENCE [LARGE SCALE GENOMIC DNA]</scope>
    <source>
        <strain evidence="4 6">A1</strain>
    </source>
</reference>
<dbReference type="PANTHER" id="PTHR11145">
    <property type="entry name" value="BTB/POZ DOMAIN-CONTAINING ADAPTER FOR CUL3-MEDIATED RHOA DEGRADATION PROTEIN FAMILY MEMBER"/>
    <property type="match status" value="1"/>
</dbReference>
<reference evidence="3 7" key="2">
    <citation type="submission" date="2017-09" db="EMBL/GenBank/DDBJ databases">
        <title>Extensive intraspecific genome diversity in a model arbuscular mycorrhizal fungus.</title>
        <authorList>
            <person name="Chen E.C."/>
            <person name="Morin E."/>
            <person name="Beaudet D."/>
            <person name="Noel J."/>
            <person name="Ndikumana S."/>
            <person name="Charron P."/>
            <person name="St-Onge C."/>
            <person name="Giorgi J."/>
            <person name="Grigoriev I.V."/>
            <person name="Roux C."/>
            <person name="Martin F.M."/>
            <person name="Corradi N."/>
        </authorList>
    </citation>
    <scope>NUCLEOTIDE SEQUENCE [LARGE SCALE GENOMIC DNA]</scope>
    <source>
        <strain evidence="3 7">A5</strain>
    </source>
</reference>
<dbReference type="VEuPathDB" id="FungiDB:RhiirA1_451804"/>
<dbReference type="PANTHER" id="PTHR11145:SF8">
    <property type="entry name" value="RE57120P"/>
    <property type="match status" value="1"/>
</dbReference>
<dbReference type="EMBL" id="LLXJ01000076">
    <property type="protein sequence ID" value="PKC15732.1"/>
    <property type="molecule type" value="Genomic_DNA"/>
</dbReference>
<comment type="caution">
    <text evidence="5">The sequence shown here is derived from an EMBL/GenBank/DDBJ whole genome shotgun (WGS) entry which is preliminary data.</text>
</comment>
<accession>A0A2I1GRK7</accession>
<sequence>MDPEKKRKRENSNEEKVVLNIGGIKYETLQSTLTARPDTLLGTMFQERNQMMLHPTNNNEYFFDRNGRAFHYIMEFYRTGKITWDPINYQHQHQYQADENTICFTVNKQELDEELDYFQIPFTNSKLHQVHAKLREDIDEFVDLIIDLVYEGMRMWEEYILIHVYKNRKSLHLVWFPCQSVCRNVKLTPFSFSILSLFQDKFRDKLKASLPGLQYGYELVAQNNNIYYCLELTPNYKF</sequence>
<dbReference type="VEuPathDB" id="FungiDB:FUN_011330"/>
<dbReference type="EMBL" id="LLXH01000109">
    <property type="protein sequence ID" value="PKC72921.1"/>
    <property type="molecule type" value="Genomic_DNA"/>
</dbReference>
<dbReference type="Proteomes" id="UP000234323">
    <property type="component" value="Unassembled WGS sequence"/>
</dbReference>
<dbReference type="Proteomes" id="UP000684084">
    <property type="component" value="Unassembled WGS sequence"/>
</dbReference>
<evidence type="ECO:0000313" key="5">
    <source>
        <dbReference type="EMBL" id="PKY49292.1"/>
    </source>
</evidence>
<dbReference type="SMR" id="A0A2I1GRK7"/>
<dbReference type="VEuPathDB" id="FungiDB:RhiirFUN_012621"/>
<dbReference type="AlphaFoldDB" id="A0A2I1GRK7"/>
<dbReference type="InterPro" id="IPR011333">
    <property type="entry name" value="SKP1/BTB/POZ_sf"/>
</dbReference>
<keyword evidence="8" id="KW-1185">Reference proteome</keyword>
<evidence type="ECO:0000313" key="4">
    <source>
        <dbReference type="EMBL" id="PKC72921.1"/>
    </source>
</evidence>
<reference evidence="4 6" key="3">
    <citation type="submission" date="2017-10" db="EMBL/GenBank/DDBJ databases">
        <title>Extensive intraspecific genome diversity in a model arbuscular mycorrhizal fungus.</title>
        <authorList>
            <person name="Chen E.C.H."/>
            <person name="Morin E."/>
            <person name="Baudet D."/>
            <person name="Noel J."/>
            <person name="Ndikumana S."/>
            <person name="Charron P."/>
            <person name="St-Onge C."/>
            <person name="Giorgi J."/>
            <person name="Grigoriev I.V."/>
            <person name="Roux C."/>
            <person name="Martin F.M."/>
            <person name="Corradi N."/>
        </authorList>
    </citation>
    <scope>NUCLEOTIDE SEQUENCE [LARGE SCALE GENOMIC DNA]</scope>
    <source>
        <strain evidence="4 6">A1</strain>
    </source>
</reference>
<dbReference type="InterPro" id="IPR045068">
    <property type="entry name" value="BACURD1-3"/>
</dbReference>
<feature type="domain" description="BTB" evidence="1">
    <location>
        <begin position="15"/>
        <end position="135"/>
    </location>
</feature>
<evidence type="ECO:0000313" key="8">
    <source>
        <dbReference type="Proteomes" id="UP000234323"/>
    </source>
</evidence>
<evidence type="ECO:0000313" key="2">
    <source>
        <dbReference type="EMBL" id="CAB5372094.1"/>
    </source>
</evidence>
<gene>
    <name evidence="2" type="ORF">CHRIB12_LOCUS13406</name>
    <name evidence="4" type="ORF">RhiirA1_451804</name>
    <name evidence="5" type="ORF">RhiirA4_465207</name>
    <name evidence="3" type="ORF">RhiirA5_407892</name>
</gene>
<evidence type="ECO:0000259" key="1">
    <source>
        <dbReference type="SMART" id="SM00225"/>
    </source>
</evidence>
<dbReference type="Pfam" id="PF02214">
    <property type="entry name" value="BTB_2"/>
    <property type="match status" value="1"/>
</dbReference>
<reference evidence="5 8" key="1">
    <citation type="submission" date="2015-10" db="EMBL/GenBank/DDBJ databases">
        <title>Genome analyses suggest a sexual origin of heterokaryosis in a supposedly ancient asexual fungus.</title>
        <authorList>
            <person name="Ropars J."/>
            <person name="Sedzielewska K."/>
            <person name="Noel J."/>
            <person name="Charron P."/>
            <person name="Farinelli L."/>
            <person name="Marton T."/>
            <person name="Kruger M."/>
            <person name="Pelin A."/>
            <person name="Brachmann A."/>
            <person name="Corradi N."/>
        </authorList>
    </citation>
    <scope>NUCLEOTIDE SEQUENCE [LARGE SCALE GENOMIC DNA]</scope>
    <source>
        <strain evidence="5 8">A4</strain>
        <strain evidence="3 7">A5</strain>
    </source>
</reference>
<dbReference type="EMBL" id="LLXI01000725">
    <property type="protein sequence ID" value="PKY49292.1"/>
    <property type="molecule type" value="Genomic_DNA"/>
</dbReference>
<dbReference type="InterPro" id="IPR003131">
    <property type="entry name" value="T1-type_BTB"/>
</dbReference>